<proteinExistence type="predicted"/>
<organism evidence="1 2">
    <name type="scientific">Bacteroides intestinalis</name>
    <dbReference type="NCBI Taxonomy" id="329854"/>
    <lineage>
        <taxon>Bacteria</taxon>
        <taxon>Pseudomonadati</taxon>
        <taxon>Bacteroidota</taxon>
        <taxon>Bacteroidia</taxon>
        <taxon>Bacteroidales</taxon>
        <taxon>Bacteroidaceae</taxon>
        <taxon>Bacteroides</taxon>
    </lineage>
</organism>
<dbReference type="GO" id="GO:0016740">
    <property type="term" value="F:transferase activity"/>
    <property type="evidence" value="ECO:0007669"/>
    <property type="project" value="UniProtKB-KW"/>
</dbReference>
<dbReference type="EMBL" id="QRPE01000010">
    <property type="protein sequence ID" value="RHL93221.1"/>
    <property type="molecule type" value="Genomic_DNA"/>
</dbReference>
<comment type="caution">
    <text evidence="1">The sequence shown here is derived from an EMBL/GenBank/DDBJ whole genome shotgun (WGS) entry which is preliminary data.</text>
</comment>
<evidence type="ECO:0000313" key="2">
    <source>
        <dbReference type="Proteomes" id="UP000285013"/>
    </source>
</evidence>
<dbReference type="AlphaFoldDB" id="A0A415N9K2"/>
<sequence length="367" mass="43181">MNILLFGEFSGFMNCLKVGLTSLGHNVFLASDGDGYKNFPSDFRWDRYSSHLSRRFLSKPKYKGLVYLTNLWQNRSLLRNYDVVLFISPYIFRNRLKINEAIFDYIINNNKRIYVSGAGMTKITFDYWYNSKTKYHDYCEGSLLDEPQCPFLINGNMKGWEERLLSRIDGYIPIWYEYAEPYRNYPCIKKTIRIPINVNQFNYRPNELNNGKILFYHGISRLCKGVRFIKPAFEKMQKYYSDQAEFICAERLPFSKYMEVINKANVIVDDANSYSVAMNALFSMLQGKLVMGGAEPIANKELGLEYNPVYNICPDVDQICDVIKEIIEKKDQLQRLGEENRKFVLKYHDHIKIAQQYLDLWKADLDK</sequence>
<reference evidence="1 2" key="1">
    <citation type="submission" date="2018-08" db="EMBL/GenBank/DDBJ databases">
        <title>A genome reference for cultivated species of the human gut microbiota.</title>
        <authorList>
            <person name="Zou Y."/>
            <person name="Xue W."/>
            <person name="Luo G."/>
        </authorList>
    </citation>
    <scope>NUCLEOTIDE SEQUENCE [LARGE SCALE GENOMIC DNA]</scope>
    <source>
        <strain evidence="1 2">AF36-16BH</strain>
    </source>
</reference>
<evidence type="ECO:0000313" key="1">
    <source>
        <dbReference type="EMBL" id="RHL93221.1"/>
    </source>
</evidence>
<dbReference type="SUPFAM" id="SSF53756">
    <property type="entry name" value="UDP-Glycosyltransferase/glycogen phosphorylase"/>
    <property type="match status" value="1"/>
</dbReference>
<dbReference type="Proteomes" id="UP000285013">
    <property type="component" value="Unassembled WGS sequence"/>
</dbReference>
<name>A0A415N9K2_9BACE</name>
<accession>A0A415N9K2</accession>
<dbReference type="Gene3D" id="3.40.50.2000">
    <property type="entry name" value="Glycogen Phosphorylase B"/>
    <property type="match status" value="1"/>
</dbReference>
<dbReference type="RefSeq" id="WP_118423000.1">
    <property type="nucleotide sequence ID" value="NZ_QRPE01000010.1"/>
</dbReference>
<keyword evidence="1" id="KW-0808">Transferase</keyword>
<protein>
    <submittedName>
        <fullName evidence="1">Glycosyltransferase family 1 protein</fullName>
    </submittedName>
</protein>
<gene>
    <name evidence="1" type="ORF">DWZ95_10465</name>
</gene>